<dbReference type="Proteomes" id="UP000262939">
    <property type="component" value="Unassembled WGS sequence"/>
</dbReference>
<organism evidence="13 14">
    <name type="scientific">Peribacillus glennii</name>
    <dbReference type="NCBI Taxonomy" id="2303991"/>
    <lineage>
        <taxon>Bacteria</taxon>
        <taxon>Bacillati</taxon>
        <taxon>Bacillota</taxon>
        <taxon>Bacilli</taxon>
        <taxon>Bacillales</taxon>
        <taxon>Bacillaceae</taxon>
        <taxon>Peribacillus</taxon>
    </lineage>
</organism>
<dbReference type="Gene3D" id="3.20.10.10">
    <property type="entry name" value="D-amino Acid Aminotransferase, subunit A, domain 2"/>
    <property type="match status" value="1"/>
</dbReference>
<dbReference type="InterPro" id="IPR005784">
    <property type="entry name" value="D_amino_transT"/>
</dbReference>
<dbReference type="InterPro" id="IPR043132">
    <property type="entry name" value="BCAT-like_C"/>
</dbReference>
<dbReference type="InterPro" id="IPR050571">
    <property type="entry name" value="Class-IV_PLP-Dep_Aminotrnsfr"/>
</dbReference>
<evidence type="ECO:0000256" key="7">
    <source>
        <dbReference type="ARBA" id="ARBA00022679"/>
    </source>
</evidence>
<evidence type="ECO:0000256" key="11">
    <source>
        <dbReference type="ARBA" id="ARBA00033391"/>
    </source>
</evidence>
<dbReference type="InterPro" id="IPR043131">
    <property type="entry name" value="BCAT-like_N"/>
</dbReference>
<evidence type="ECO:0000256" key="5">
    <source>
        <dbReference type="ARBA" id="ARBA00021779"/>
    </source>
</evidence>
<comment type="cofactor">
    <cofactor evidence="1">
        <name>pyridoxal 5'-phosphate</name>
        <dbReference type="ChEBI" id="CHEBI:597326"/>
    </cofactor>
</comment>
<dbReference type="EC" id="2.6.1.21" evidence="4"/>
<proteinExistence type="inferred from homology"/>
<dbReference type="FunFam" id="3.30.470.10:FF:000009">
    <property type="entry name" value="D-alanine aminotransferase"/>
    <property type="match status" value="1"/>
</dbReference>
<gene>
    <name evidence="13" type="primary">dat</name>
    <name evidence="13" type="ORF">D0466_01445</name>
</gene>
<protein>
    <recommendedName>
        <fullName evidence="5">D-alanine aminotransferase</fullName>
        <ecNumber evidence="4">2.6.1.21</ecNumber>
    </recommendedName>
    <alternativeName>
        <fullName evidence="11">D-amino acid aminotransferase</fullName>
    </alternativeName>
    <alternativeName>
        <fullName evidence="9">D-amino acid transaminase</fullName>
    </alternativeName>
    <alternativeName>
        <fullName evidence="10">D-aspartate aminotransferase</fullName>
    </alternativeName>
</protein>
<name>A0A372LIV1_9BACI</name>
<accession>A0A372LIV1</accession>
<keyword evidence="6 13" id="KW-0032">Aminotransferase</keyword>
<dbReference type="GO" id="GO:0008652">
    <property type="term" value="P:amino acid biosynthetic process"/>
    <property type="evidence" value="ECO:0007669"/>
    <property type="project" value="UniProtKB-ARBA"/>
</dbReference>
<dbReference type="GO" id="GO:0030170">
    <property type="term" value="F:pyridoxal phosphate binding"/>
    <property type="evidence" value="ECO:0007669"/>
    <property type="project" value="InterPro"/>
</dbReference>
<dbReference type="NCBIfam" id="TIGR01121">
    <property type="entry name" value="D_amino_aminoT"/>
    <property type="match status" value="1"/>
</dbReference>
<dbReference type="RefSeq" id="WP_117320834.1">
    <property type="nucleotide sequence ID" value="NZ_QVTD01000002.1"/>
</dbReference>
<dbReference type="AlphaFoldDB" id="A0A372LIV1"/>
<dbReference type="GO" id="GO:0046394">
    <property type="term" value="P:carboxylic acid biosynthetic process"/>
    <property type="evidence" value="ECO:0007669"/>
    <property type="project" value="UniProtKB-ARBA"/>
</dbReference>
<dbReference type="PANTHER" id="PTHR42743:SF10">
    <property type="entry name" value="D-ALANINE AMINOTRANSFERASE"/>
    <property type="match status" value="1"/>
</dbReference>
<evidence type="ECO:0000256" key="4">
    <source>
        <dbReference type="ARBA" id="ARBA00012874"/>
    </source>
</evidence>
<evidence type="ECO:0000256" key="3">
    <source>
        <dbReference type="ARBA" id="ARBA00011738"/>
    </source>
</evidence>
<comment type="subunit">
    <text evidence="3">Homodimer.</text>
</comment>
<dbReference type="GO" id="GO:0046416">
    <property type="term" value="P:D-amino acid metabolic process"/>
    <property type="evidence" value="ECO:0007669"/>
    <property type="project" value="InterPro"/>
</dbReference>
<keyword evidence="7 13" id="KW-0808">Transferase</keyword>
<evidence type="ECO:0000256" key="9">
    <source>
        <dbReference type="ARBA" id="ARBA00030138"/>
    </source>
</evidence>
<dbReference type="GO" id="GO:0005829">
    <property type="term" value="C:cytosol"/>
    <property type="evidence" value="ECO:0007669"/>
    <property type="project" value="TreeGrafter"/>
</dbReference>
<sequence>MEKMILNGKIVVRSDISVDVEDRGYQFGDGIYEVIRVYNGRLFTATEHLSRLLESAKSIRLDLPFTIEDMESQLNELVRENGLEFGTIYMQCTRGVSPRNHAFPAPAVNPVYVAYTKPLLHSQELAKTGVKTILEEDIRWLRCDIKSLNLLGNILAKQKAAEAGCFEALQHRDGMVTEGSSSNVSIVTDGKIKTHPATNLILNGISRQVMLRLCKENGIPYSEEPFTTDELLAADEVFLSGTTIEVLPVIQIDGQAVGDGIPGVVTRKLQKLFRDEVIKQCGPAKHAAPIE</sequence>
<evidence type="ECO:0000313" key="13">
    <source>
        <dbReference type="EMBL" id="RFU66312.1"/>
    </source>
</evidence>
<dbReference type="Gene3D" id="3.30.470.10">
    <property type="match status" value="1"/>
</dbReference>
<evidence type="ECO:0000256" key="10">
    <source>
        <dbReference type="ARBA" id="ARBA00033316"/>
    </source>
</evidence>
<dbReference type="OrthoDB" id="9805628at2"/>
<dbReference type="InterPro" id="IPR001544">
    <property type="entry name" value="Aminotrans_IV"/>
</dbReference>
<keyword evidence="8" id="KW-0663">Pyridoxal phosphate</keyword>
<dbReference type="EMBL" id="QVTD01000002">
    <property type="protein sequence ID" value="RFU66312.1"/>
    <property type="molecule type" value="Genomic_DNA"/>
</dbReference>
<dbReference type="FunFam" id="3.20.10.10:FF:000002">
    <property type="entry name" value="D-alanine aminotransferase"/>
    <property type="match status" value="1"/>
</dbReference>
<dbReference type="InterPro" id="IPR036038">
    <property type="entry name" value="Aminotransferase-like"/>
</dbReference>
<keyword evidence="14" id="KW-1185">Reference proteome</keyword>
<evidence type="ECO:0000313" key="14">
    <source>
        <dbReference type="Proteomes" id="UP000262939"/>
    </source>
</evidence>
<reference evidence="13 14" key="1">
    <citation type="submission" date="2018-08" db="EMBL/GenBank/DDBJ databases">
        <title>Bacillus chawlae sp. nov., Bacillus glennii sp. nov., and Bacillus saganii sp. nov. Isolated from the Vehicle Assembly Building at Kennedy Space Center where the Viking Spacecraft were Assembled.</title>
        <authorList>
            <person name="Seuylemezian A."/>
            <person name="Vaishampayan P."/>
        </authorList>
    </citation>
    <scope>NUCLEOTIDE SEQUENCE [LARGE SCALE GENOMIC DNA]</scope>
    <source>
        <strain evidence="13 14">V44-8</strain>
    </source>
</reference>
<evidence type="ECO:0000256" key="1">
    <source>
        <dbReference type="ARBA" id="ARBA00001933"/>
    </source>
</evidence>
<dbReference type="SUPFAM" id="SSF56752">
    <property type="entry name" value="D-aminoacid aminotransferase-like PLP-dependent enzymes"/>
    <property type="match status" value="1"/>
</dbReference>
<comment type="catalytic activity">
    <reaction evidence="12">
        <text>D-alanine + 2-oxoglutarate = D-glutamate + pyruvate</text>
        <dbReference type="Rhea" id="RHEA:15869"/>
        <dbReference type="ChEBI" id="CHEBI:15361"/>
        <dbReference type="ChEBI" id="CHEBI:16810"/>
        <dbReference type="ChEBI" id="CHEBI:29986"/>
        <dbReference type="ChEBI" id="CHEBI:57416"/>
        <dbReference type="EC" id="2.6.1.21"/>
    </reaction>
</comment>
<comment type="caution">
    <text evidence="13">The sequence shown here is derived from an EMBL/GenBank/DDBJ whole genome shotgun (WGS) entry which is preliminary data.</text>
</comment>
<evidence type="ECO:0000256" key="2">
    <source>
        <dbReference type="ARBA" id="ARBA00009320"/>
    </source>
</evidence>
<dbReference type="PANTHER" id="PTHR42743">
    <property type="entry name" value="AMINO-ACID AMINOTRANSFERASE"/>
    <property type="match status" value="1"/>
</dbReference>
<dbReference type="Pfam" id="PF01063">
    <property type="entry name" value="Aminotran_4"/>
    <property type="match status" value="1"/>
</dbReference>
<evidence type="ECO:0000256" key="12">
    <source>
        <dbReference type="ARBA" id="ARBA00047911"/>
    </source>
</evidence>
<dbReference type="CDD" id="cd01558">
    <property type="entry name" value="D-AAT_like"/>
    <property type="match status" value="1"/>
</dbReference>
<comment type="similarity">
    <text evidence="2">Belongs to the class-IV pyridoxal-phosphate-dependent aminotransferase family.</text>
</comment>
<evidence type="ECO:0000256" key="8">
    <source>
        <dbReference type="ARBA" id="ARBA00022898"/>
    </source>
</evidence>
<dbReference type="GO" id="GO:0047810">
    <property type="term" value="F:D-alanine-2-oxoglutarate aminotransferase activity"/>
    <property type="evidence" value="ECO:0007669"/>
    <property type="project" value="UniProtKB-EC"/>
</dbReference>
<evidence type="ECO:0000256" key="6">
    <source>
        <dbReference type="ARBA" id="ARBA00022576"/>
    </source>
</evidence>